<dbReference type="EMBL" id="CM007904">
    <property type="protein sequence ID" value="OTF96010.1"/>
    <property type="molecule type" value="Genomic_DNA"/>
</dbReference>
<dbReference type="InParanoid" id="A0A251SF05"/>
<name>A0A251SF05_HELAN</name>
<gene>
    <name evidence="2" type="ORF">HannXRQ_Chr15g0489391</name>
    <name evidence="1" type="ORF">HanXRQr2_Chr15g0713161</name>
</gene>
<keyword evidence="3" id="KW-1185">Reference proteome</keyword>
<protein>
    <submittedName>
        <fullName evidence="2">Uncharacterized protein</fullName>
    </submittedName>
</protein>
<evidence type="ECO:0000313" key="3">
    <source>
        <dbReference type="Proteomes" id="UP000215914"/>
    </source>
</evidence>
<dbReference type="Proteomes" id="UP000215914">
    <property type="component" value="Chromosome 15"/>
</dbReference>
<reference evidence="1" key="3">
    <citation type="submission" date="2020-06" db="EMBL/GenBank/DDBJ databases">
        <title>Helianthus annuus Genome sequencing and assembly Release 2.</title>
        <authorList>
            <person name="Gouzy J."/>
            <person name="Langlade N."/>
            <person name="Munos S."/>
        </authorList>
    </citation>
    <scope>NUCLEOTIDE SEQUENCE</scope>
    <source>
        <tissue evidence="1">Leaves</tissue>
    </source>
</reference>
<evidence type="ECO:0000313" key="1">
    <source>
        <dbReference type="EMBL" id="KAF5766249.1"/>
    </source>
</evidence>
<dbReference type="AlphaFoldDB" id="A0A251SF05"/>
<accession>A0A251SF05</accession>
<dbReference type="Gramene" id="mRNA:HanXRQr2_Chr15g0713161">
    <property type="protein sequence ID" value="mRNA:HanXRQr2_Chr15g0713161"/>
    <property type="gene ID" value="HanXRQr2_Chr15g0713161"/>
</dbReference>
<proteinExistence type="predicted"/>
<reference evidence="2" key="2">
    <citation type="submission" date="2017-02" db="EMBL/GenBank/DDBJ databases">
        <title>Sunflower complete genome.</title>
        <authorList>
            <person name="Langlade N."/>
            <person name="Munos S."/>
        </authorList>
    </citation>
    <scope>NUCLEOTIDE SEQUENCE [LARGE SCALE GENOMIC DNA]</scope>
    <source>
        <tissue evidence="2">Leaves</tissue>
    </source>
</reference>
<evidence type="ECO:0000313" key="2">
    <source>
        <dbReference type="EMBL" id="OTF96010.1"/>
    </source>
</evidence>
<dbReference type="EMBL" id="MNCJ02000330">
    <property type="protein sequence ID" value="KAF5766249.1"/>
    <property type="molecule type" value="Genomic_DNA"/>
</dbReference>
<sequence>MLDNSKIWFINKTKGSITFISQTHLQTLLFFLPSYPTAVATTSPYYHHHQPLFKPFSYTQRCKESYKQAWCTRKFKDRSCFLLSTTFTPCFFPSLVLVVVTQQVELGSTISRDALLKLRDLARYAMSSSCVGEMMSSEFRDCDFFLDES</sequence>
<organism evidence="2 3">
    <name type="scientific">Helianthus annuus</name>
    <name type="common">Common sunflower</name>
    <dbReference type="NCBI Taxonomy" id="4232"/>
    <lineage>
        <taxon>Eukaryota</taxon>
        <taxon>Viridiplantae</taxon>
        <taxon>Streptophyta</taxon>
        <taxon>Embryophyta</taxon>
        <taxon>Tracheophyta</taxon>
        <taxon>Spermatophyta</taxon>
        <taxon>Magnoliopsida</taxon>
        <taxon>eudicotyledons</taxon>
        <taxon>Gunneridae</taxon>
        <taxon>Pentapetalae</taxon>
        <taxon>asterids</taxon>
        <taxon>campanulids</taxon>
        <taxon>Asterales</taxon>
        <taxon>Asteraceae</taxon>
        <taxon>Asteroideae</taxon>
        <taxon>Heliantheae alliance</taxon>
        <taxon>Heliantheae</taxon>
        <taxon>Helianthus</taxon>
    </lineage>
</organism>
<reference evidence="1 3" key="1">
    <citation type="journal article" date="2017" name="Nature">
        <title>The sunflower genome provides insights into oil metabolism, flowering and Asterid evolution.</title>
        <authorList>
            <person name="Badouin H."/>
            <person name="Gouzy J."/>
            <person name="Grassa C.J."/>
            <person name="Murat F."/>
            <person name="Staton S.E."/>
            <person name="Cottret L."/>
            <person name="Lelandais-Briere C."/>
            <person name="Owens G.L."/>
            <person name="Carrere S."/>
            <person name="Mayjonade B."/>
            <person name="Legrand L."/>
            <person name="Gill N."/>
            <person name="Kane N.C."/>
            <person name="Bowers J.E."/>
            <person name="Hubner S."/>
            <person name="Bellec A."/>
            <person name="Berard A."/>
            <person name="Berges H."/>
            <person name="Blanchet N."/>
            <person name="Boniface M.C."/>
            <person name="Brunel D."/>
            <person name="Catrice O."/>
            <person name="Chaidir N."/>
            <person name="Claudel C."/>
            <person name="Donnadieu C."/>
            <person name="Faraut T."/>
            <person name="Fievet G."/>
            <person name="Helmstetter N."/>
            <person name="King M."/>
            <person name="Knapp S.J."/>
            <person name="Lai Z."/>
            <person name="Le Paslier M.C."/>
            <person name="Lippi Y."/>
            <person name="Lorenzon L."/>
            <person name="Mandel J.R."/>
            <person name="Marage G."/>
            <person name="Marchand G."/>
            <person name="Marquand E."/>
            <person name="Bret-Mestries E."/>
            <person name="Morien E."/>
            <person name="Nambeesan S."/>
            <person name="Nguyen T."/>
            <person name="Pegot-Espagnet P."/>
            <person name="Pouilly N."/>
            <person name="Raftis F."/>
            <person name="Sallet E."/>
            <person name="Schiex T."/>
            <person name="Thomas J."/>
            <person name="Vandecasteele C."/>
            <person name="Vares D."/>
            <person name="Vear F."/>
            <person name="Vautrin S."/>
            <person name="Crespi M."/>
            <person name="Mangin B."/>
            <person name="Burke J.M."/>
            <person name="Salse J."/>
            <person name="Munos S."/>
            <person name="Vincourt P."/>
            <person name="Rieseberg L.H."/>
            <person name="Langlade N.B."/>
        </authorList>
    </citation>
    <scope>NUCLEOTIDE SEQUENCE [LARGE SCALE GENOMIC DNA]</scope>
    <source>
        <strain evidence="3">cv. SF193</strain>
        <tissue evidence="1">Leaves</tissue>
    </source>
</reference>